<reference evidence="2" key="1">
    <citation type="submission" date="2020-08" db="EMBL/GenBank/DDBJ databases">
        <title>Multicomponent nature underlies the extraordinary mechanical properties of spider dragline silk.</title>
        <authorList>
            <person name="Kono N."/>
            <person name="Nakamura H."/>
            <person name="Mori M."/>
            <person name="Yoshida Y."/>
            <person name="Ohtoshi R."/>
            <person name="Malay A.D."/>
            <person name="Moran D.A.P."/>
            <person name="Tomita M."/>
            <person name="Numata K."/>
            <person name="Arakawa K."/>
        </authorList>
    </citation>
    <scope>NUCLEOTIDE SEQUENCE</scope>
</reference>
<organism evidence="2 3">
    <name type="scientific">Trichonephila inaurata madagascariensis</name>
    <dbReference type="NCBI Taxonomy" id="2747483"/>
    <lineage>
        <taxon>Eukaryota</taxon>
        <taxon>Metazoa</taxon>
        <taxon>Ecdysozoa</taxon>
        <taxon>Arthropoda</taxon>
        <taxon>Chelicerata</taxon>
        <taxon>Arachnida</taxon>
        <taxon>Araneae</taxon>
        <taxon>Araneomorphae</taxon>
        <taxon>Entelegynae</taxon>
        <taxon>Araneoidea</taxon>
        <taxon>Nephilidae</taxon>
        <taxon>Trichonephila</taxon>
        <taxon>Trichonephila inaurata</taxon>
    </lineage>
</organism>
<evidence type="ECO:0000313" key="3">
    <source>
        <dbReference type="Proteomes" id="UP000886998"/>
    </source>
</evidence>
<evidence type="ECO:0000256" key="1">
    <source>
        <dbReference type="SAM" id="MobiDB-lite"/>
    </source>
</evidence>
<keyword evidence="3" id="KW-1185">Reference proteome</keyword>
<name>A0A8X6KFJ5_9ARAC</name>
<evidence type="ECO:0000313" key="2">
    <source>
        <dbReference type="EMBL" id="GFS45418.1"/>
    </source>
</evidence>
<feature type="region of interest" description="Disordered" evidence="1">
    <location>
        <begin position="72"/>
        <end position="92"/>
    </location>
</feature>
<accession>A0A8X6KFJ5</accession>
<gene>
    <name evidence="2" type="ORF">TNIN_67671</name>
</gene>
<feature type="compositionally biased region" description="Basic and acidic residues" evidence="1">
    <location>
        <begin position="32"/>
        <end position="60"/>
    </location>
</feature>
<dbReference type="Proteomes" id="UP000886998">
    <property type="component" value="Unassembled WGS sequence"/>
</dbReference>
<feature type="region of interest" description="Disordered" evidence="1">
    <location>
        <begin position="1"/>
        <end position="60"/>
    </location>
</feature>
<proteinExistence type="predicted"/>
<protein>
    <submittedName>
        <fullName evidence="2">Uncharacterized protein</fullName>
    </submittedName>
</protein>
<sequence length="92" mass="10569">MGVRPTTRRNTQPLPPSLLLSPTPRDNTQVPKLDKVPLRESALTRKESIDTDRKEETSMRGCHRFETNFVLSGSHSKKKRKENGIKLWEINS</sequence>
<dbReference type="AlphaFoldDB" id="A0A8X6KFJ5"/>
<dbReference type="EMBL" id="BMAV01025861">
    <property type="protein sequence ID" value="GFS45418.1"/>
    <property type="molecule type" value="Genomic_DNA"/>
</dbReference>
<comment type="caution">
    <text evidence="2">The sequence shown here is derived from an EMBL/GenBank/DDBJ whole genome shotgun (WGS) entry which is preliminary data.</text>
</comment>
<dbReference type="OrthoDB" id="10612240at2759"/>